<dbReference type="EMBL" id="UGSS01000002">
    <property type="protein sequence ID" value="SUB34675.1"/>
    <property type="molecule type" value="Genomic_DNA"/>
</dbReference>
<sequence length="30" mass="3478">MNEKPLYALAAEFAKTLKTPEDLNQFPRIQ</sequence>
<keyword evidence="2" id="KW-1185">Reference proteome</keyword>
<accession>A0A379B7P3</accession>
<proteinExistence type="predicted"/>
<dbReference type="AlphaFoldDB" id="A0A379B7P3"/>
<name>A0A379B7P3_9PAST</name>
<organism evidence="1 2">
    <name type="scientific">[Pasteurella] mairii</name>
    <dbReference type="NCBI Taxonomy" id="757"/>
    <lineage>
        <taxon>Bacteria</taxon>
        <taxon>Pseudomonadati</taxon>
        <taxon>Pseudomonadota</taxon>
        <taxon>Gammaproteobacteria</taxon>
        <taxon>Pasteurellales</taxon>
        <taxon>Pasteurellaceae</taxon>
    </lineage>
</organism>
<dbReference type="Proteomes" id="UP000254280">
    <property type="component" value="Unassembled WGS sequence"/>
</dbReference>
<protein>
    <submittedName>
        <fullName evidence="1">Uncharacterized protein</fullName>
    </submittedName>
</protein>
<evidence type="ECO:0000313" key="2">
    <source>
        <dbReference type="Proteomes" id="UP000254280"/>
    </source>
</evidence>
<reference evidence="1 2" key="1">
    <citation type="submission" date="2018-06" db="EMBL/GenBank/DDBJ databases">
        <authorList>
            <consortium name="Pathogen Informatics"/>
            <person name="Doyle S."/>
        </authorList>
    </citation>
    <scope>NUCLEOTIDE SEQUENCE [LARGE SCALE GENOMIC DNA]</scope>
    <source>
        <strain evidence="1 2">NCTC10699</strain>
    </source>
</reference>
<gene>
    <name evidence="1" type="ORF">NCTC10699_02356</name>
</gene>
<evidence type="ECO:0000313" key="1">
    <source>
        <dbReference type="EMBL" id="SUB34675.1"/>
    </source>
</evidence>